<evidence type="ECO:0000313" key="2">
    <source>
        <dbReference type="Proteomes" id="UP000217289"/>
    </source>
</evidence>
<sequence length="407" mass="43162">MFVSLAVLLLAAAPGEVTPVTFAQAVSLAGRAPGPQSAARAADVQRAEQARLSAFVLNPQVVVEPGYRQRQEERGADLRLGLSQGFNLSGQVSARDQALRAEQSVLQAEARAVLLERQLAIAEAWLLLWAAERAQTQSELEVTLAGSFQKAVEGASALGAATKLELAEASAYLAEARLTALDAEGLAAERRVALTRVLGHSPASRLQAEGPLPEVTLPPDSTWESLVVEASRLPEVAARTFGAEAERARAAELHASRGNWLQVGLAGQREYDGASGGALTLTWTPPLFDRGGRERAALLASAERQEGEAREAGQASSAALALAFHEVVHAHEVLDALQGQLLPATEEAARLREFLFQSGESTVPEVVLARRALASARIRLGHARARESLARVRARFFIDALSGVSAP</sequence>
<dbReference type="InterPro" id="IPR010131">
    <property type="entry name" value="MdtP/NodT-like"/>
</dbReference>
<evidence type="ECO:0008006" key="3">
    <source>
        <dbReference type="Google" id="ProtNLM"/>
    </source>
</evidence>
<reference evidence="1 2" key="1">
    <citation type="submission" date="2017-06" db="EMBL/GenBank/DDBJ databases">
        <authorList>
            <person name="Kim H.J."/>
            <person name="Triplett B.A."/>
        </authorList>
    </citation>
    <scope>NUCLEOTIDE SEQUENCE [LARGE SCALE GENOMIC DNA]</scope>
    <source>
        <strain evidence="1 2">DSM 14713</strain>
    </source>
</reference>
<dbReference type="EMBL" id="CP022163">
    <property type="protein sequence ID" value="ATB32725.1"/>
    <property type="molecule type" value="Genomic_DNA"/>
</dbReference>
<evidence type="ECO:0000313" key="1">
    <source>
        <dbReference type="EMBL" id="ATB32725.1"/>
    </source>
</evidence>
<dbReference type="SUPFAM" id="SSF56954">
    <property type="entry name" value="Outer membrane efflux proteins (OEP)"/>
    <property type="match status" value="1"/>
</dbReference>
<name>A0A250ILT6_9BACT</name>
<gene>
    <name evidence="1" type="ORF">MEBOL_006214</name>
</gene>
<proteinExistence type="predicted"/>
<dbReference type="PANTHER" id="PTHR30203">
    <property type="entry name" value="OUTER MEMBRANE CATION EFFLUX PROTEIN"/>
    <property type="match status" value="1"/>
</dbReference>
<accession>A0A250ILT6</accession>
<dbReference type="PANTHER" id="PTHR30203:SF24">
    <property type="entry name" value="BLR4935 PROTEIN"/>
    <property type="match status" value="1"/>
</dbReference>
<dbReference type="RefSeq" id="WP_095980876.1">
    <property type="nucleotide sequence ID" value="NZ_CP022163.1"/>
</dbReference>
<protein>
    <recommendedName>
        <fullName evidence="3">Heavy metal RND efflux outer membrane protein, CzcC family</fullName>
    </recommendedName>
</protein>
<dbReference type="Gene3D" id="1.20.1600.10">
    <property type="entry name" value="Outer membrane efflux proteins (OEP)"/>
    <property type="match status" value="1"/>
</dbReference>
<dbReference type="KEGG" id="mbd:MEBOL_006214"/>
<dbReference type="OrthoDB" id="5500282at2"/>
<dbReference type="GO" id="GO:0015562">
    <property type="term" value="F:efflux transmembrane transporter activity"/>
    <property type="evidence" value="ECO:0007669"/>
    <property type="project" value="InterPro"/>
</dbReference>
<dbReference type="AlphaFoldDB" id="A0A250ILT6"/>
<organism evidence="1 2">
    <name type="scientific">Melittangium boletus DSM 14713</name>
    <dbReference type="NCBI Taxonomy" id="1294270"/>
    <lineage>
        <taxon>Bacteria</taxon>
        <taxon>Pseudomonadati</taxon>
        <taxon>Myxococcota</taxon>
        <taxon>Myxococcia</taxon>
        <taxon>Myxococcales</taxon>
        <taxon>Cystobacterineae</taxon>
        <taxon>Archangiaceae</taxon>
        <taxon>Melittangium</taxon>
    </lineage>
</organism>
<keyword evidence="2" id="KW-1185">Reference proteome</keyword>
<dbReference type="Proteomes" id="UP000217289">
    <property type="component" value="Chromosome"/>
</dbReference>